<dbReference type="Pfam" id="PF23355">
    <property type="entry name" value="IFT52_GIFT"/>
    <property type="match status" value="1"/>
</dbReference>
<dbReference type="PANTHER" id="PTHR12969">
    <property type="entry name" value="NGD5/OSM-6/IFT52"/>
    <property type="match status" value="1"/>
</dbReference>
<feature type="domain" description="IFT52 central" evidence="2">
    <location>
        <begin position="312"/>
        <end position="393"/>
    </location>
</feature>
<dbReference type="GO" id="GO:0030992">
    <property type="term" value="C:intraciliary transport particle B"/>
    <property type="evidence" value="ECO:0007669"/>
    <property type="project" value="TreeGrafter"/>
</dbReference>
<evidence type="ECO:0000259" key="2">
    <source>
        <dbReference type="Pfam" id="PF23352"/>
    </source>
</evidence>
<dbReference type="SUPFAM" id="SSF52317">
    <property type="entry name" value="Class I glutamine amidotransferase-like"/>
    <property type="match status" value="1"/>
</dbReference>
<dbReference type="GO" id="GO:0060271">
    <property type="term" value="P:cilium assembly"/>
    <property type="evidence" value="ECO:0007669"/>
    <property type="project" value="TreeGrafter"/>
</dbReference>
<dbReference type="InterPro" id="IPR055460">
    <property type="entry name" value="IFT52_central"/>
</dbReference>
<accession>A0AAX4P6F2</accession>
<dbReference type="EMBL" id="CP151504">
    <property type="protein sequence ID" value="WZN61605.1"/>
    <property type="molecule type" value="Genomic_DNA"/>
</dbReference>
<dbReference type="CDD" id="cd23683">
    <property type="entry name" value="IFT52_CTD"/>
    <property type="match status" value="1"/>
</dbReference>
<keyword evidence="5" id="KW-1185">Reference proteome</keyword>
<dbReference type="PANTHER" id="PTHR12969:SF7">
    <property type="entry name" value="INTRAFLAGELLAR TRANSPORT PROTEIN 52 HOMOLOG"/>
    <property type="match status" value="1"/>
</dbReference>
<dbReference type="Proteomes" id="UP001472866">
    <property type="component" value="Chromosome 04"/>
</dbReference>
<dbReference type="InterPro" id="IPR039975">
    <property type="entry name" value="IFT52"/>
</dbReference>
<dbReference type="GO" id="GO:0005929">
    <property type="term" value="C:cilium"/>
    <property type="evidence" value="ECO:0007669"/>
    <property type="project" value="TreeGrafter"/>
</dbReference>
<dbReference type="GO" id="GO:0005814">
    <property type="term" value="C:centriole"/>
    <property type="evidence" value="ECO:0007669"/>
    <property type="project" value="TreeGrafter"/>
</dbReference>
<feature type="region of interest" description="Disordered" evidence="1">
    <location>
        <begin position="473"/>
        <end position="495"/>
    </location>
</feature>
<dbReference type="AlphaFoldDB" id="A0AAX4P6F2"/>
<dbReference type="Pfam" id="PF23352">
    <property type="entry name" value="IFT52_central"/>
    <property type="match status" value="1"/>
</dbReference>
<reference evidence="4 5" key="1">
    <citation type="submission" date="2024-03" db="EMBL/GenBank/DDBJ databases">
        <title>Complete genome sequence of the green alga Chloropicon roscoffensis RCC1871.</title>
        <authorList>
            <person name="Lemieux C."/>
            <person name="Pombert J.-F."/>
            <person name="Otis C."/>
            <person name="Turmel M."/>
        </authorList>
    </citation>
    <scope>NUCLEOTIDE SEQUENCE [LARGE SCALE GENOMIC DNA]</scope>
    <source>
        <strain evidence="4 5">RCC1871</strain>
    </source>
</reference>
<gene>
    <name evidence="4" type="ORF">HKI87_04g31400</name>
</gene>
<evidence type="ECO:0000313" key="4">
    <source>
        <dbReference type="EMBL" id="WZN61605.1"/>
    </source>
</evidence>
<dbReference type="Gene3D" id="6.10.250.2800">
    <property type="match status" value="1"/>
</dbReference>
<protein>
    <submittedName>
        <fullName evidence="4">Intraflagellar transport protein 52</fullName>
    </submittedName>
</protein>
<sequence length="495" mass="54889">MLDMGSLKRGELDEEYLDHARDADMQGFHMEQAPCRVLFSSCKGETHTPHSGFKQLYRRLRSHYKPEKLSSKEESLTSAVLTGVSILVLGCPTENFSKAECEAIRKFVLNGGSLFICMAEKGNKVSQTNVNYILEEFGIVVNSDAVVRTVHHRYMHPKEVLITDGVLNREIHEAIFRSSQPVTFSPDSFGYGAGTLDRGFDESFSKLEIVYPHGSTLSIQKPAVALLSSGKIAYPMNRPVAAVWSQPGGGKVAVTGSVQMFDDKWIDKENNVQLMEFIFSYLRNDSEIQLNHIDADEPDLNDYQHIPDIGSLSERPKSCLQDIGEELPRDFKQLFEPEVFCDREDAVAESTALFKKLSTKMGPLNLIPPKFEVPLPSLQPAVFPPAFREPPPPALELFDLDETFASPQSCLAQLAHKCGDGSEEDIACFIMESARVLGIRETQGGNPVTSKTSAKALLTEIFARTIEYKMSSSGDRSDFHGTMGPNEFGADTMSL</sequence>
<dbReference type="InterPro" id="IPR029062">
    <property type="entry name" value="Class_I_gatase-like"/>
</dbReference>
<evidence type="ECO:0000256" key="1">
    <source>
        <dbReference type="SAM" id="MobiDB-lite"/>
    </source>
</evidence>
<evidence type="ECO:0000259" key="3">
    <source>
        <dbReference type="Pfam" id="PF23355"/>
    </source>
</evidence>
<name>A0AAX4P6F2_9CHLO</name>
<proteinExistence type="predicted"/>
<evidence type="ECO:0000313" key="5">
    <source>
        <dbReference type="Proteomes" id="UP001472866"/>
    </source>
</evidence>
<organism evidence="4 5">
    <name type="scientific">Chloropicon roscoffensis</name>
    <dbReference type="NCBI Taxonomy" id="1461544"/>
    <lineage>
        <taxon>Eukaryota</taxon>
        <taxon>Viridiplantae</taxon>
        <taxon>Chlorophyta</taxon>
        <taxon>Chloropicophyceae</taxon>
        <taxon>Chloropicales</taxon>
        <taxon>Chloropicaceae</taxon>
        <taxon>Chloropicon</taxon>
    </lineage>
</organism>
<dbReference type="InterPro" id="IPR055458">
    <property type="entry name" value="IFT52_GIFT"/>
</dbReference>
<feature type="domain" description="IFT52 GIFT" evidence="3">
    <location>
        <begin position="37"/>
        <end position="296"/>
    </location>
</feature>
<dbReference type="GO" id="GO:0042073">
    <property type="term" value="P:intraciliary transport"/>
    <property type="evidence" value="ECO:0007669"/>
    <property type="project" value="TreeGrafter"/>
</dbReference>